<reference evidence="3 4" key="1">
    <citation type="journal article" date="2023" name="Life. Sci Alliance">
        <title>Evolutionary insights into 3D genome organization and epigenetic landscape of Vigna mungo.</title>
        <authorList>
            <person name="Junaid A."/>
            <person name="Singh B."/>
            <person name="Bhatia S."/>
        </authorList>
    </citation>
    <scope>NUCLEOTIDE SEQUENCE [LARGE SCALE GENOMIC DNA]</scope>
    <source>
        <strain evidence="3">Urdbean</strain>
    </source>
</reference>
<feature type="coiled-coil region" evidence="1">
    <location>
        <begin position="121"/>
        <end position="148"/>
    </location>
</feature>
<name>A0AAQ3S9C1_VIGMU</name>
<sequence>MREGERINSLTALVVRKGGKGNLETLTGTSGPVGEVRLPIEFLTQKPNIVEDFKDELKLQRGTDWHLLICVADQYSLVYMYVFLLCIFVGNVIIMTTHQEGFYFVTHLVVCRVRRYYLARYARTEKSVKDLNLSVDLLKKESAKLLQRTALAEKEMKYGHTELQYVLLVKERMCHFITAEYARSSLISINVYIGALEANFNNWQNQHTRLKPVLLVASMASNLKRQRSALNKRIVKINELGVPV</sequence>
<dbReference type="AlphaFoldDB" id="A0AAQ3S9C1"/>
<keyword evidence="2" id="KW-1133">Transmembrane helix</keyword>
<protein>
    <submittedName>
        <fullName evidence="3">Uncharacterized protein</fullName>
    </submittedName>
</protein>
<keyword evidence="1" id="KW-0175">Coiled coil</keyword>
<evidence type="ECO:0000313" key="3">
    <source>
        <dbReference type="EMBL" id="WVZ22307.1"/>
    </source>
</evidence>
<evidence type="ECO:0000313" key="4">
    <source>
        <dbReference type="Proteomes" id="UP001374535"/>
    </source>
</evidence>
<keyword evidence="2" id="KW-0472">Membrane</keyword>
<dbReference type="InterPro" id="IPR053284">
    <property type="entry name" value="RGS1-HXK1_interactor"/>
</dbReference>
<evidence type="ECO:0000256" key="2">
    <source>
        <dbReference type="SAM" id="Phobius"/>
    </source>
</evidence>
<dbReference type="PANTHER" id="PTHR34554:SF2">
    <property type="entry name" value="RGS1-HXK1-INTERACTING PROTEIN 1"/>
    <property type="match status" value="1"/>
</dbReference>
<keyword evidence="2" id="KW-0812">Transmembrane</keyword>
<dbReference type="EMBL" id="CP144700">
    <property type="protein sequence ID" value="WVZ22307.1"/>
    <property type="molecule type" value="Genomic_DNA"/>
</dbReference>
<dbReference type="PANTHER" id="PTHR34554">
    <property type="entry name" value="RGS1-HXK1-INTERACTING PROTEIN 1"/>
    <property type="match status" value="1"/>
</dbReference>
<gene>
    <name evidence="3" type="ORF">V8G54_000851</name>
</gene>
<evidence type="ECO:0000256" key="1">
    <source>
        <dbReference type="SAM" id="Coils"/>
    </source>
</evidence>
<organism evidence="3 4">
    <name type="scientific">Vigna mungo</name>
    <name type="common">Black gram</name>
    <name type="synonym">Phaseolus mungo</name>
    <dbReference type="NCBI Taxonomy" id="3915"/>
    <lineage>
        <taxon>Eukaryota</taxon>
        <taxon>Viridiplantae</taxon>
        <taxon>Streptophyta</taxon>
        <taxon>Embryophyta</taxon>
        <taxon>Tracheophyta</taxon>
        <taxon>Spermatophyta</taxon>
        <taxon>Magnoliopsida</taxon>
        <taxon>eudicotyledons</taxon>
        <taxon>Gunneridae</taxon>
        <taxon>Pentapetalae</taxon>
        <taxon>rosids</taxon>
        <taxon>fabids</taxon>
        <taxon>Fabales</taxon>
        <taxon>Fabaceae</taxon>
        <taxon>Papilionoideae</taxon>
        <taxon>50 kb inversion clade</taxon>
        <taxon>NPAAA clade</taxon>
        <taxon>indigoferoid/millettioid clade</taxon>
        <taxon>Phaseoleae</taxon>
        <taxon>Vigna</taxon>
    </lineage>
</organism>
<feature type="transmembrane region" description="Helical" evidence="2">
    <location>
        <begin position="77"/>
        <end position="95"/>
    </location>
</feature>
<dbReference type="Proteomes" id="UP001374535">
    <property type="component" value="Chromosome 1"/>
</dbReference>
<proteinExistence type="predicted"/>
<accession>A0AAQ3S9C1</accession>
<keyword evidence="4" id="KW-1185">Reference proteome</keyword>